<gene>
    <name evidence="1" type="ORF">S01H1_25922</name>
</gene>
<protein>
    <submittedName>
        <fullName evidence="1">Uncharacterized protein</fullName>
    </submittedName>
</protein>
<comment type="caution">
    <text evidence="1">The sequence shown here is derived from an EMBL/GenBank/DDBJ whole genome shotgun (WGS) entry which is preliminary data.</text>
</comment>
<name>X0TJ50_9ZZZZ</name>
<dbReference type="AlphaFoldDB" id="X0TJ50"/>
<accession>X0TJ50</accession>
<reference evidence="1" key="1">
    <citation type="journal article" date="2014" name="Front. Microbiol.">
        <title>High frequency of phylogenetically diverse reductive dehalogenase-homologous genes in deep subseafloor sedimentary metagenomes.</title>
        <authorList>
            <person name="Kawai M."/>
            <person name="Futagami T."/>
            <person name="Toyoda A."/>
            <person name="Takaki Y."/>
            <person name="Nishi S."/>
            <person name="Hori S."/>
            <person name="Arai W."/>
            <person name="Tsubouchi T."/>
            <person name="Morono Y."/>
            <person name="Uchiyama I."/>
            <person name="Ito T."/>
            <person name="Fujiyama A."/>
            <person name="Inagaki F."/>
            <person name="Takami H."/>
        </authorList>
    </citation>
    <scope>NUCLEOTIDE SEQUENCE</scope>
    <source>
        <strain evidence="1">Expedition CK06-06</strain>
    </source>
</reference>
<organism evidence="1">
    <name type="scientific">marine sediment metagenome</name>
    <dbReference type="NCBI Taxonomy" id="412755"/>
    <lineage>
        <taxon>unclassified sequences</taxon>
        <taxon>metagenomes</taxon>
        <taxon>ecological metagenomes</taxon>
    </lineage>
</organism>
<proteinExistence type="predicted"/>
<sequence length="115" mass="11970">LVKTIGLGKALKAVLGTVTGGGALGFVGGMLGFQHGGTVPGPIGQPVPVIAHGGEKFTPPGRVGNQGGGQGWVVHNHFEGTFIGTDETMMDRLVRKMMPSIQRYLRKTGEQFSGK</sequence>
<feature type="non-terminal residue" evidence="1">
    <location>
        <position position="1"/>
    </location>
</feature>
<dbReference type="EMBL" id="BARS01015689">
    <property type="protein sequence ID" value="GAF93274.1"/>
    <property type="molecule type" value="Genomic_DNA"/>
</dbReference>
<evidence type="ECO:0000313" key="1">
    <source>
        <dbReference type="EMBL" id="GAF93274.1"/>
    </source>
</evidence>